<dbReference type="CDD" id="cd07377">
    <property type="entry name" value="WHTH_GntR"/>
    <property type="match status" value="2"/>
</dbReference>
<evidence type="ECO:0000313" key="6">
    <source>
        <dbReference type="Proteomes" id="UP001501251"/>
    </source>
</evidence>
<dbReference type="Proteomes" id="UP001501251">
    <property type="component" value="Unassembled WGS sequence"/>
</dbReference>
<proteinExistence type="predicted"/>
<evidence type="ECO:0000256" key="1">
    <source>
        <dbReference type="ARBA" id="ARBA00023015"/>
    </source>
</evidence>
<dbReference type="SMART" id="SM00345">
    <property type="entry name" value="HTH_GNTR"/>
    <property type="match status" value="2"/>
</dbReference>
<reference evidence="6" key="1">
    <citation type="journal article" date="2019" name="Int. J. Syst. Evol. Microbiol.">
        <title>The Global Catalogue of Microorganisms (GCM) 10K type strain sequencing project: providing services to taxonomists for standard genome sequencing and annotation.</title>
        <authorList>
            <consortium name="The Broad Institute Genomics Platform"/>
            <consortium name="The Broad Institute Genome Sequencing Center for Infectious Disease"/>
            <person name="Wu L."/>
            <person name="Ma J."/>
        </authorList>
    </citation>
    <scope>NUCLEOTIDE SEQUENCE [LARGE SCALE GENOMIC DNA]</scope>
    <source>
        <strain evidence="6">JCM 17388</strain>
    </source>
</reference>
<gene>
    <name evidence="5" type="ORF">GCM10022252_12180</name>
</gene>
<dbReference type="InterPro" id="IPR050679">
    <property type="entry name" value="Bact_HTH_transcr_reg"/>
</dbReference>
<evidence type="ECO:0000313" key="5">
    <source>
        <dbReference type="EMBL" id="GAA4183993.1"/>
    </source>
</evidence>
<dbReference type="Gene3D" id="1.10.10.10">
    <property type="entry name" value="Winged helix-like DNA-binding domain superfamily/Winged helix DNA-binding domain"/>
    <property type="match status" value="2"/>
</dbReference>
<dbReference type="PANTHER" id="PTHR44846">
    <property type="entry name" value="MANNOSYL-D-GLYCERATE TRANSPORT/METABOLISM SYSTEM REPRESSOR MNGR-RELATED"/>
    <property type="match status" value="1"/>
</dbReference>
<dbReference type="InterPro" id="IPR000524">
    <property type="entry name" value="Tscrpt_reg_HTH_GntR"/>
</dbReference>
<name>A0ABP8AHH7_9ACTN</name>
<sequence length="160" mass="17488">MAPEESKWLTGGLVYPQIAARLRARIATGDYPPGSLLPSEAALVAEFRVSRTTARRGLAVLESEGLIIAMPGKGRVVRDDGSMLGASYRYQTIAHDLREQIRAGTLAVGTTLPSERALRQRHRASRNTVRQALAELEREGLITTEHGKGRFVRPIQGETS</sequence>
<dbReference type="SUPFAM" id="SSF46785">
    <property type="entry name" value="Winged helix' DNA-binding domain"/>
    <property type="match status" value="2"/>
</dbReference>
<evidence type="ECO:0000256" key="2">
    <source>
        <dbReference type="ARBA" id="ARBA00023125"/>
    </source>
</evidence>
<dbReference type="InterPro" id="IPR036388">
    <property type="entry name" value="WH-like_DNA-bd_sf"/>
</dbReference>
<dbReference type="PROSITE" id="PS50949">
    <property type="entry name" value="HTH_GNTR"/>
    <property type="match status" value="2"/>
</dbReference>
<feature type="domain" description="HTH gntR-type" evidence="4">
    <location>
        <begin position="87"/>
        <end position="155"/>
    </location>
</feature>
<dbReference type="RefSeq" id="WP_344915832.1">
    <property type="nucleotide sequence ID" value="NZ_BAABAQ010000002.1"/>
</dbReference>
<dbReference type="InterPro" id="IPR036390">
    <property type="entry name" value="WH_DNA-bd_sf"/>
</dbReference>
<keyword evidence="2" id="KW-0238">DNA-binding</keyword>
<keyword evidence="6" id="KW-1185">Reference proteome</keyword>
<organism evidence="5 6">
    <name type="scientific">Streptosporangium oxazolinicum</name>
    <dbReference type="NCBI Taxonomy" id="909287"/>
    <lineage>
        <taxon>Bacteria</taxon>
        <taxon>Bacillati</taxon>
        <taxon>Actinomycetota</taxon>
        <taxon>Actinomycetes</taxon>
        <taxon>Streptosporangiales</taxon>
        <taxon>Streptosporangiaceae</taxon>
        <taxon>Streptosporangium</taxon>
    </lineage>
</organism>
<keyword evidence="3" id="KW-0804">Transcription</keyword>
<keyword evidence="1" id="KW-0805">Transcription regulation</keyword>
<comment type="caution">
    <text evidence="5">The sequence shown here is derived from an EMBL/GenBank/DDBJ whole genome shotgun (WGS) entry which is preliminary data.</text>
</comment>
<feature type="domain" description="HTH gntR-type" evidence="4">
    <location>
        <begin position="12"/>
        <end position="80"/>
    </location>
</feature>
<dbReference type="EMBL" id="BAABAQ010000002">
    <property type="protein sequence ID" value="GAA4183993.1"/>
    <property type="molecule type" value="Genomic_DNA"/>
</dbReference>
<dbReference type="PANTHER" id="PTHR44846:SF17">
    <property type="entry name" value="GNTR-FAMILY TRANSCRIPTIONAL REGULATOR"/>
    <property type="match status" value="1"/>
</dbReference>
<accession>A0ABP8AHH7</accession>
<dbReference type="PRINTS" id="PR00035">
    <property type="entry name" value="HTHGNTR"/>
</dbReference>
<protein>
    <recommendedName>
        <fullName evidence="4">HTH gntR-type domain-containing protein</fullName>
    </recommendedName>
</protein>
<dbReference type="Pfam" id="PF00392">
    <property type="entry name" value="GntR"/>
    <property type="match status" value="2"/>
</dbReference>
<evidence type="ECO:0000259" key="4">
    <source>
        <dbReference type="PROSITE" id="PS50949"/>
    </source>
</evidence>
<evidence type="ECO:0000256" key="3">
    <source>
        <dbReference type="ARBA" id="ARBA00023163"/>
    </source>
</evidence>